<reference evidence="1" key="1">
    <citation type="journal article" date="2015" name="Nature">
        <title>Complex archaea that bridge the gap between prokaryotes and eukaryotes.</title>
        <authorList>
            <person name="Spang A."/>
            <person name="Saw J.H."/>
            <person name="Jorgensen S.L."/>
            <person name="Zaremba-Niedzwiedzka K."/>
            <person name="Martijn J."/>
            <person name="Lind A.E."/>
            <person name="van Eijk R."/>
            <person name="Schleper C."/>
            <person name="Guy L."/>
            <person name="Ettema T.J."/>
        </authorList>
    </citation>
    <scope>NUCLEOTIDE SEQUENCE</scope>
</reference>
<feature type="non-terminal residue" evidence="1">
    <location>
        <position position="1"/>
    </location>
</feature>
<comment type="caution">
    <text evidence="1">The sequence shown here is derived from an EMBL/GenBank/DDBJ whole genome shotgun (WGS) entry which is preliminary data.</text>
</comment>
<sequence length="274" mass="30675">IFTFDRPNKKKGEGRWISADDAIKKAEFLSSDGRFRCVNVQAVGLHKIDEQDTLEMADRTCLAYVANNGAHAISPPIWKDARQVGEAKIKGSHSERNGEGSSREMNFDKVDQFCAVNISFALKAAAKLSKEFGFEATEPLNLPQLMIRLNTVNLPRVPSEVKDTFDSGMKFTHALAWLLGFARRCETLETYATIRSLLKYLTSNGLYFKQAFSPKNIFEKGMNLDSIPVISKKEALEGANLLSLDDRLKIIRKQQEKTQRGNVVSGTTMYNDDG</sequence>
<accession>A0A0F9IB99</accession>
<gene>
    <name evidence="1" type="ORF">LCGC14_1602130</name>
</gene>
<dbReference type="AlphaFoldDB" id="A0A0F9IB99"/>
<proteinExistence type="predicted"/>
<dbReference type="EMBL" id="LAZR01012861">
    <property type="protein sequence ID" value="KKM24732.1"/>
    <property type="molecule type" value="Genomic_DNA"/>
</dbReference>
<protein>
    <submittedName>
        <fullName evidence="1">Uncharacterized protein</fullName>
    </submittedName>
</protein>
<evidence type="ECO:0000313" key="1">
    <source>
        <dbReference type="EMBL" id="KKM24732.1"/>
    </source>
</evidence>
<name>A0A0F9IB99_9ZZZZ</name>
<organism evidence="1">
    <name type="scientific">marine sediment metagenome</name>
    <dbReference type="NCBI Taxonomy" id="412755"/>
    <lineage>
        <taxon>unclassified sequences</taxon>
        <taxon>metagenomes</taxon>
        <taxon>ecological metagenomes</taxon>
    </lineage>
</organism>